<dbReference type="SUPFAM" id="SSF54862">
    <property type="entry name" value="4Fe-4S ferredoxins"/>
    <property type="match status" value="1"/>
</dbReference>
<evidence type="ECO:0000256" key="3">
    <source>
        <dbReference type="ARBA" id="ARBA00022723"/>
    </source>
</evidence>
<name>A0A7W3MY79_9ACTN</name>
<keyword evidence="5" id="KW-0411">Iron-sulfur</keyword>
<dbReference type="Gene3D" id="3.30.70.20">
    <property type="match status" value="1"/>
</dbReference>
<reference evidence="7 8" key="1">
    <citation type="submission" date="2020-08" db="EMBL/GenBank/DDBJ databases">
        <title>Sequencing the genomes of 1000 actinobacteria strains.</title>
        <authorList>
            <person name="Klenk H.-P."/>
        </authorList>
    </citation>
    <scope>NUCLEOTIDE SEQUENCE [LARGE SCALE GENOMIC DNA]</scope>
    <source>
        <strain evidence="7 8">DSM 45823</strain>
    </source>
</reference>
<evidence type="ECO:0000313" key="8">
    <source>
        <dbReference type="Proteomes" id="UP000539313"/>
    </source>
</evidence>
<feature type="domain" description="4Fe-4S ferredoxin-type" evidence="6">
    <location>
        <begin position="27"/>
        <end position="56"/>
    </location>
</feature>
<dbReference type="InterPro" id="IPR017900">
    <property type="entry name" value="4Fe4S_Fe_S_CS"/>
</dbReference>
<keyword evidence="4" id="KW-0408">Iron</keyword>
<evidence type="ECO:0000256" key="1">
    <source>
        <dbReference type="ARBA" id="ARBA00001966"/>
    </source>
</evidence>
<comment type="cofactor">
    <cofactor evidence="1">
        <name>[4Fe-4S] cluster</name>
        <dbReference type="ChEBI" id="CHEBI:49883"/>
    </cofactor>
</comment>
<evidence type="ECO:0000259" key="6">
    <source>
        <dbReference type="PROSITE" id="PS51379"/>
    </source>
</evidence>
<gene>
    <name evidence="7" type="ORF">HNR21_002953</name>
</gene>
<dbReference type="PANTHER" id="PTHR24960:SF79">
    <property type="entry name" value="PHOTOSYSTEM I IRON-SULFUR CENTER"/>
    <property type="match status" value="1"/>
</dbReference>
<dbReference type="EMBL" id="JACJII010000001">
    <property type="protein sequence ID" value="MBA9004071.1"/>
    <property type="molecule type" value="Genomic_DNA"/>
</dbReference>
<proteinExistence type="predicted"/>
<accession>A0A7W3MY79</accession>
<evidence type="ECO:0000256" key="4">
    <source>
        <dbReference type="ARBA" id="ARBA00023004"/>
    </source>
</evidence>
<dbReference type="PROSITE" id="PS51379">
    <property type="entry name" value="4FE4S_FER_2"/>
    <property type="match status" value="2"/>
</dbReference>
<dbReference type="GO" id="GO:0051539">
    <property type="term" value="F:4 iron, 4 sulfur cluster binding"/>
    <property type="evidence" value="ECO:0007669"/>
    <property type="project" value="UniProtKB-KW"/>
</dbReference>
<evidence type="ECO:0000256" key="2">
    <source>
        <dbReference type="ARBA" id="ARBA00022485"/>
    </source>
</evidence>
<dbReference type="PANTHER" id="PTHR24960">
    <property type="entry name" value="PHOTOSYSTEM I IRON-SULFUR CENTER-RELATED"/>
    <property type="match status" value="1"/>
</dbReference>
<evidence type="ECO:0000313" key="7">
    <source>
        <dbReference type="EMBL" id="MBA9004071.1"/>
    </source>
</evidence>
<keyword evidence="2" id="KW-0004">4Fe-4S</keyword>
<feature type="domain" description="4Fe-4S ferredoxin-type" evidence="6">
    <location>
        <begin position="1"/>
        <end position="26"/>
    </location>
</feature>
<dbReference type="AlphaFoldDB" id="A0A7W3MY79"/>
<protein>
    <submittedName>
        <fullName evidence="7">Ferredoxin</fullName>
    </submittedName>
</protein>
<dbReference type="Pfam" id="PF12838">
    <property type="entry name" value="Fer4_7"/>
    <property type="match status" value="1"/>
</dbReference>
<sequence>MTVTERCAGCGACLLTCPEHAIRPHGPTLLVRADLCTGCLECVEICPVDAIDPTEPRRGEA</sequence>
<dbReference type="InterPro" id="IPR017896">
    <property type="entry name" value="4Fe4S_Fe-S-bd"/>
</dbReference>
<keyword evidence="3" id="KW-0479">Metal-binding</keyword>
<dbReference type="InterPro" id="IPR050157">
    <property type="entry name" value="PSI_iron-sulfur_center"/>
</dbReference>
<dbReference type="RefSeq" id="WP_312881033.1">
    <property type="nucleotide sequence ID" value="NZ_JACJII010000001.1"/>
</dbReference>
<evidence type="ECO:0000256" key="5">
    <source>
        <dbReference type="ARBA" id="ARBA00023014"/>
    </source>
</evidence>
<dbReference type="Proteomes" id="UP000539313">
    <property type="component" value="Unassembled WGS sequence"/>
</dbReference>
<organism evidence="7 8">
    <name type="scientific">Thermomonospora cellulosilytica</name>
    <dbReference type="NCBI Taxonomy" id="1411118"/>
    <lineage>
        <taxon>Bacteria</taxon>
        <taxon>Bacillati</taxon>
        <taxon>Actinomycetota</taxon>
        <taxon>Actinomycetes</taxon>
        <taxon>Streptosporangiales</taxon>
        <taxon>Thermomonosporaceae</taxon>
        <taxon>Thermomonospora</taxon>
    </lineage>
</organism>
<dbReference type="PROSITE" id="PS00198">
    <property type="entry name" value="4FE4S_FER_1"/>
    <property type="match status" value="1"/>
</dbReference>
<dbReference type="GO" id="GO:0046872">
    <property type="term" value="F:metal ion binding"/>
    <property type="evidence" value="ECO:0007669"/>
    <property type="project" value="UniProtKB-KW"/>
</dbReference>
<comment type="caution">
    <text evidence="7">The sequence shown here is derived from an EMBL/GenBank/DDBJ whole genome shotgun (WGS) entry which is preliminary data.</text>
</comment>
<keyword evidence="8" id="KW-1185">Reference proteome</keyword>